<feature type="chain" id="PRO_5031527042" description="DUF3828 domain-containing protein" evidence="2">
    <location>
        <begin position="21"/>
        <end position="257"/>
    </location>
</feature>
<dbReference type="Proteomes" id="UP000595917">
    <property type="component" value="Chromosome"/>
</dbReference>
<reference evidence="3" key="1">
    <citation type="submission" date="2021-01" db="EMBL/GenBank/DDBJ databases">
        <title>Description of Breznakiella homolactica.</title>
        <authorList>
            <person name="Song Y."/>
            <person name="Brune A."/>
        </authorList>
    </citation>
    <scope>NUCLEOTIDE SEQUENCE</scope>
    <source>
        <strain evidence="3">RmG30</strain>
    </source>
</reference>
<feature type="compositionally biased region" description="Basic and acidic residues" evidence="1">
    <location>
        <begin position="237"/>
        <end position="247"/>
    </location>
</feature>
<sequence length="257" mass="27513">MLRKRVFYTAIACVAGLVIAGLSASCTKNGRNGDAGRTLQGAAAVSHVETSAAPQEPPSGGDPFGIPGTDEGGGAGAQERESGESGETNPVLNLRGTDAARTGSGDGNPIPEQIRRPVQGESLRYPEDMLIGELGRGSAPQDAYQYARRVVQSLVSRDQREAALLSLGRAYAADLEVIFAEVSPQRYRIGGGREENDGSVSFLVRFIGRDTRSAGELYIRQADGSWSLEDLLLEEPRDASQDGERSRFTAPSYERFY</sequence>
<evidence type="ECO:0000256" key="2">
    <source>
        <dbReference type="SAM" id="SignalP"/>
    </source>
</evidence>
<name>A0A7T7XRF5_9SPIR</name>
<protein>
    <recommendedName>
        <fullName evidence="5">DUF3828 domain-containing protein</fullName>
    </recommendedName>
</protein>
<evidence type="ECO:0000313" key="3">
    <source>
        <dbReference type="EMBL" id="QQO11115.1"/>
    </source>
</evidence>
<feature type="region of interest" description="Disordered" evidence="1">
    <location>
        <begin position="237"/>
        <end position="257"/>
    </location>
</feature>
<dbReference type="KEGG" id="bhc:JFL75_09410"/>
<evidence type="ECO:0000256" key="1">
    <source>
        <dbReference type="SAM" id="MobiDB-lite"/>
    </source>
</evidence>
<evidence type="ECO:0000313" key="4">
    <source>
        <dbReference type="Proteomes" id="UP000595917"/>
    </source>
</evidence>
<dbReference type="RefSeq" id="WP_215628424.1">
    <property type="nucleotide sequence ID" value="NZ_CP067089.2"/>
</dbReference>
<feature type="region of interest" description="Disordered" evidence="1">
    <location>
        <begin position="41"/>
        <end position="123"/>
    </location>
</feature>
<organism evidence="3 4">
    <name type="scientific">Breznakiella homolactica</name>
    <dbReference type="NCBI Taxonomy" id="2798577"/>
    <lineage>
        <taxon>Bacteria</taxon>
        <taxon>Pseudomonadati</taxon>
        <taxon>Spirochaetota</taxon>
        <taxon>Spirochaetia</taxon>
        <taxon>Spirochaetales</taxon>
        <taxon>Breznakiellaceae</taxon>
        <taxon>Breznakiella</taxon>
    </lineage>
</organism>
<dbReference type="AlphaFoldDB" id="A0A7T7XRF5"/>
<keyword evidence="4" id="KW-1185">Reference proteome</keyword>
<keyword evidence="2" id="KW-0732">Signal</keyword>
<feature type="signal peptide" evidence="2">
    <location>
        <begin position="1"/>
        <end position="20"/>
    </location>
</feature>
<dbReference type="PROSITE" id="PS51257">
    <property type="entry name" value="PROKAR_LIPOPROTEIN"/>
    <property type="match status" value="1"/>
</dbReference>
<evidence type="ECO:0008006" key="5">
    <source>
        <dbReference type="Google" id="ProtNLM"/>
    </source>
</evidence>
<gene>
    <name evidence="3" type="ORF">JFL75_09410</name>
</gene>
<proteinExistence type="predicted"/>
<accession>A0A7T7XRF5</accession>
<dbReference type="EMBL" id="CP067089">
    <property type="protein sequence ID" value="QQO11115.1"/>
    <property type="molecule type" value="Genomic_DNA"/>
</dbReference>